<organism evidence="1 2">
    <name type="scientific">Flavobacterium jejuense</name>
    <dbReference type="NCBI Taxonomy" id="1544455"/>
    <lineage>
        <taxon>Bacteria</taxon>
        <taxon>Pseudomonadati</taxon>
        <taxon>Bacteroidota</taxon>
        <taxon>Flavobacteriia</taxon>
        <taxon>Flavobacteriales</taxon>
        <taxon>Flavobacteriaceae</taxon>
        <taxon>Flavobacterium</taxon>
    </lineage>
</organism>
<name>A0ABX0IQZ9_9FLAO</name>
<evidence type="ECO:0000313" key="1">
    <source>
        <dbReference type="EMBL" id="NHN24551.1"/>
    </source>
</evidence>
<keyword evidence="2" id="KW-1185">Reference proteome</keyword>
<comment type="caution">
    <text evidence="1">The sequence shown here is derived from an EMBL/GenBank/DDBJ whole genome shotgun (WGS) entry which is preliminary data.</text>
</comment>
<gene>
    <name evidence="1" type="ORF">FIA58_002585</name>
</gene>
<evidence type="ECO:0000313" key="2">
    <source>
        <dbReference type="Proteomes" id="UP000817854"/>
    </source>
</evidence>
<dbReference type="RefSeq" id="WP_140959719.1">
    <property type="nucleotide sequence ID" value="NZ_VEVQ02000001.1"/>
</dbReference>
<proteinExistence type="predicted"/>
<evidence type="ECO:0008006" key="3">
    <source>
        <dbReference type="Google" id="ProtNLM"/>
    </source>
</evidence>
<protein>
    <recommendedName>
        <fullName evidence="3">Outer membrane protein beta-barrel domain-containing protein</fullName>
    </recommendedName>
</protein>
<reference evidence="1" key="2">
    <citation type="submission" date="2020-02" db="EMBL/GenBank/DDBJ databases">
        <title>Flavobacterium profundi sp. nov., isolated from a deep-sea seamount.</title>
        <authorList>
            <person name="Zhang D.-C."/>
        </authorList>
    </citation>
    <scope>NUCLEOTIDE SEQUENCE</scope>
    <source>
        <strain evidence="1">EC11</strain>
    </source>
</reference>
<sequence>MKTTTFILYFLFFGIIGYSQVETKVIIVDLSKPHIKSVLICKDSSGEVANPPCDNVDSSKWLSVQSKDMISIKLINGNPLKFDYKIDTKNIIFYNDNVDNNLNQIISEIERLSIAPSIAYAVPMGTIQNIVDTNNRLFISINELNIEVDTFYETLKQKKVLTEEDYIDRSVELLKESKNILKETYENDNELQSFVKDPNYNDVKKVAIANKNMAAKSVDNIINKLYSINLDSYTLPIDIQGQNIDAIEFKLKRFDKETKEEDINFASKPYNIWIKGGLKIDVSAGLFFSSLYDYEFDKRDDLSTSGNKIITLKNKGEYDLAFGSMINTYVRMNSWVVPTLNFGAALTQNEKLQVLFGGGLILGKQERIILTAGISMGKVERIADSYSVGESYNLGDSGTIPTQSEFKFGNFFGITYNLSKVKKISLDKGIE</sequence>
<accession>A0ABX0IQZ9</accession>
<dbReference type="Proteomes" id="UP000817854">
    <property type="component" value="Unassembled WGS sequence"/>
</dbReference>
<dbReference type="EMBL" id="VEVQ02000001">
    <property type="protein sequence ID" value="NHN24551.1"/>
    <property type="molecule type" value="Genomic_DNA"/>
</dbReference>
<reference evidence="1" key="1">
    <citation type="submission" date="2019-05" db="EMBL/GenBank/DDBJ databases">
        <authorList>
            <person name="Lianzixin W."/>
        </authorList>
    </citation>
    <scope>NUCLEOTIDE SEQUENCE</scope>
    <source>
        <strain evidence="1">EC11</strain>
    </source>
</reference>